<dbReference type="InterPro" id="IPR007862">
    <property type="entry name" value="Adenylate_kinase_lid-dom"/>
</dbReference>
<dbReference type="Pfam" id="PF05191">
    <property type="entry name" value="ADK_lid"/>
    <property type="match status" value="1"/>
</dbReference>
<evidence type="ECO:0000313" key="9">
    <source>
        <dbReference type="Proteomes" id="UP001177023"/>
    </source>
</evidence>
<comment type="similarity">
    <text evidence="5">Belongs to the adenylate kinase family.</text>
</comment>
<feature type="non-terminal residue" evidence="8">
    <location>
        <position position="258"/>
    </location>
</feature>
<dbReference type="NCBIfam" id="TIGR01351">
    <property type="entry name" value="adk"/>
    <property type="match status" value="1"/>
</dbReference>
<evidence type="ECO:0000313" key="8">
    <source>
        <dbReference type="EMBL" id="CAJ0582525.1"/>
    </source>
</evidence>
<dbReference type="InterPro" id="IPR000850">
    <property type="entry name" value="Adenylat/UMP-CMP_kin"/>
</dbReference>
<dbReference type="Proteomes" id="UP001177023">
    <property type="component" value="Unassembled WGS sequence"/>
</dbReference>
<name>A0AA36DA72_9BILA</name>
<comment type="caution">
    <text evidence="8">The sequence shown here is derived from an EMBL/GenBank/DDBJ whole genome shotgun (WGS) entry which is preliminary data.</text>
</comment>
<dbReference type="PROSITE" id="PS00113">
    <property type="entry name" value="ADENYLATE_KINASE"/>
    <property type="match status" value="1"/>
</dbReference>
<keyword evidence="9" id="KW-1185">Reference proteome</keyword>
<dbReference type="PANTHER" id="PTHR23359">
    <property type="entry name" value="NUCLEOTIDE KINASE"/>
    <property type="match status" value="1"/>
</dbReference>
<evidence type="ECO:0000256" key="5">
    <source>
        <dbReference type="RuleBase" id="RU003330"/>
    </source>
</evidence>
<evidence type="ECO:0000256" key="3">
    <source>
        <dbReference type="ARBA" id="ARBA00022777"/>
    </source>
</evidence>
<dbReference type="Gene3D" id="3.40.50.300">
    <property type="entry name" value="P-loop containing nucleotide triphosphate hydrolases"/>
    <property type="match status" value="1"/>
</dbReference>
<dbReference type="CDD" id="cd01428">
    <property type="entry name" value="ADK"/>
    <property type="match status" value="1"/>
</dbReference>
<dbReference type="HAMAP" id="MF_00235">
    <property type="entry name" value="Adenylate_kinase_Adk"/>
    <property type="match status" value="1"/>
</dbReference>
<proteinExistence type="inferred from homology"/>
<evidence type="ECO:0000259" key="7">
    <source>
        <dbReference type="Pfam" id="PF05191"/>
    </source>
</evidence>
<dbReference type="InterPro" id="IPR027417">
    <property type="entry name" value="P-loop_NTPase"/>
</dbReference>
<sequence length="258" mass="28128">MGSAATKDSIVAKGEPRRWRIVLLGPPGSGKGTQGALLAKKLGACHVSTGDMLRAEVNSGSPMGKALQSTMAAGELVSDGMMCDLVEVFLNKTESVNGFILDGFPRTVGQAEKLQAMLEKNKTRLDVVLEFAVDDELLVDRVVGRWYHPASGRSYHHTYKPPLVAGLDDITGEPLARRPDDNEATLRQRLVQFHQNTAPVVAYYHNLGLHSPINASNSIPEITSEIHILINHIHKRDSKKTPTTTPTPSPNPDQRPVF</sequence>
<evidence type="ECO:0000256" key="1">
    <source>
        <dbReference type="ARBA" id="ARBA00022679"/>
    </source>
</evidence>
<feature type="domain" description="Adenylate kinase active site lid" evidence="7">
    <location>
        <begin position="145"/>
        <end position="180"/>
    </location>
</feature>
<organism evidence="8 9">
    <name type="scientific">Mesorhabditis spiculigera</name>
    <dbReference type="NCBI Taxonomy" id="96644"/>
    <lineage>
        <taxon>Eukaryota</taxon>
        <taxon>Metazoa</taxon>
        <taxon>Ecdysozoa</taxon>
        <taxon>Nematoda</taxon>
        <taxon>Chromadorea</taxon>
        <taxon>Rhabditida</taxon>
        <taxon>Rhabditina</taxon>
        <taxon>Rhabditomorpha</taxon>
        <taxon>Rhabditoidea</taxon>
        <taxon>Rhabditidae</taxon>
        <taxon>Mesorhabditinae</taxon>
        <taxon>Mesorhabditis</taxon>
    </lineage>
</organism>
<dbReference type="EMBL" id="CATQJA010002664">
    <property type="protein sequence ID" value="CAJ0582525.1"/>
    <property type="molecule type" value="Genomic_DNA"/>
</dbReference>
<dbReference type="InterPro" id="IPR006259">
    <property type="entry name" value="Adenyl_kin_sub"/>
</dbReference>
<dbReference type="NCBIfam" id="NF001381">
    <property type="entry name" value="PRK00279.1-3"/>
    <property type="match status" value="1"/>
</dbReference>
<dbReference type="Pfam" id="PF00406">
    <property type="entry name" value="ADK"/>
    <property type="match status" value="1"/>
</dbReference>
<dbReference type="InterPro" id="IPR033690">
    <property type="entry name" value="Adenylat_kinase_CS"/>
</dbReference>
<evidence type="ECO:0000256" key="2">
    <source>
        <dbReference type="ARBA" id="ARBA00022741"/>
    </source>
</evidence>
<evidence type="ECO:0000256" key="4">
    <source>
        <dbReference type="ARBA" id="ARBA00078453"/>
    </source>
</evidence>
<feature type="compositionally biased region" description="Pro residues" evidence="6">
    <location>
        <begin position="245"/>
        <end position="258"/>
    </location>
</feature>
<dbReference type="FunFam" id="3.40.50.300:FF:000106">
    <property type="entry name" value="Adenylate kinase mitochondrial"/>
    <property type="match status" value="1"/>
</dbReference>
<dbReference type="AlphaFoldDB" id="A0AA36DA72"/>
<reference evidence="8" key="1">
    <citation type="submission" date="2023-06" db="EMBL/GenBank/DDBJ databases">
        <authorList>
            <person name="Delattre M."/>
        </authorList>
    </citation>
    <scope>NUCLEOTIDE SEQUENCE</scope>
    <source>
        <strain evidence="8">AF72</strain>
    </source>
</reference>
<gene>
    <name evidence="8" type="ORF">MSPICULIGERA_LOCUS20655</name>
</gene>
<dbReference type="PRINTS" id="PR00094">
    <property type="entry name" value="ADENYLTKNASE"/>
</dbReference>
<feature type="region of interest" description="Disordered" evidence="6">
    <location>
        <begin position="234"/>
        <end position="258"/>
    </location>
</feature>
<keyword evidence="1 5" id="KW-0808">Transferase</keyword>
<accession>A0AA36DA72</accession>
<dbReference type="GO" id="GO:0005524">
    <property type="term" value="F:ATP binding"/>
    <property type="evidence" value="ECO:0007669"/>
    <property type="project" value="InterPro"/>
</dbReference>
<keyword evidence="3 5" id="KW-0418">Kinase</keyword>
<dbReference type="GO" id="GO:0004017">
    <property type="term" value="F:AMP kinase activity"/>
    <property type="evidence" value="ECO:0007669"/>
    <property type="project" value="InterPro"/>
</dbReference>
<keyword evidence="2" id="KW-0547">Nucleotide-binding</keyword>
<dbReference type="SUPFAM" id="SSF52540">
    <property type="entry name" value="P-loop containing nucleoside triphosphate hydrolases"/>
    <property type="match status" value="1"/>
</dbReference>
<evidence type="ECO:0000256" key="6">
    <source>
        <dbReference type="SAM" id="MobiDB-lite"/>
    </source>
</evidence>
<protein>
    <recommendedName>
        <fullName evidence="4">Lethal protein 754</fullName>
    </recommendedName>
</protein>